<dbReference type="EMBL" id="GGMR01006990">
    <property type="protein sequence ID" value="MBY19609.1"/>
    <property type="molecule type" value="Transcribed_RNA"/>
</dbReference>
<feature type="transmembrane region" description="Helical" evidence="1">
    <location>
        <begin position="29"/>
        <end position="54"/>
    </location>
</feature>
<reference evidence="2" key="1">
    <citation type="submission" date="2018-04" db="EMBL/GenBank/DDBJ databases">
        <title>Transcriptome of Schizaphis graminum biotype I.</title>
        <authorList>
            <person name="Scully E.D."/>
            <person name="Geib S.M."/>
            <person name="Palmer N.A."/>
            <person name="Koch K."/>
            <person name="Bradshaw J."/>
            <person name="Heng-Moss T."/>
            <person name="Sarath G."/>
        </authorList>
    </citation>
    <scope>NUCLEOTIDE SEQUENCE</scope>
</reference>
<evidence type="ECO:0000256" key="1">
    <source>
        <dbReference type="SAM" id="Phobius"/>
    </source>
</evidence>
<evidence type="ECO:0000313" key="2">
    <source>
        <dbReference type="EMBL" id="MBY19609.1"/>
    </source>
</evidence>
<keyword evidence="1" id="KW-1133">Transmembrane helix</keyword>
<accession>A0A2S2NQY6</accession>
<dbReference type="AlphaFoldDB" id="A0A2S2NQY6"/>
<sequence length="135" mass="15715">MYIIYIPSGFVVVVFFSSSIAGFSTSREIINFTITFIIIIVIIIYYTLVLSVLYGKVSKPREVPARNNRSNGTGRPVLLRRNQWETRHNNRWHIDRIILYTRDEIFYCRLRPLSRSRENASGHADVIADPKRPSL</sequence>
<gene>
    <name evidence="2" type="ORF">g.65331</name>
</gene>
<keyword evidence="1" id="KW-0472">Membrane</keyword>
<keyword evidence="1" id="KW-0812">Transmembrane</keyword>
<organism evidence="2">
    <name type="scientific">Schizaphis graminum</name>
    <name type="common">Green bug aphid</name>
    <dbReference type="NCBI Taxonomy" id="13262"/>
    <lineage>
        <taxon>Eukaryota</taxon>
        <taxon>Metazoa</taxon>
        <taxon>Ecdysozoa</taxon>
        <taxon>Arthropoda</taxon>
        <taxon>Hexapoda</taxon>
        <taxon>Insecta</taxon>
        <taxon>Pterygota</taxon>
        <taxon>Neoptera</taxon>
        <taxon>Paraneoptera</taxon>
        <taxon>Hemiptera</taxon>
        <taxon>Sternorrhyncha</taxon>
        <taxon>Aphidomorpha</taxon>
        <taxon>Aphidoidea</taxon>
        <taxon>Aphididae</taxon>
        <taxon>Aphidini</taxon>
        <taxon>Schizaphis</taxon>
    </lineage>
</organism>
<protein>
    <submittedName>
        <fullName evidence="2">Uncharacterized protein</fullName>
    </submittedName>
</protein>
<proteinExistence type="predicted"/>
<name>A0A2S2NQY6_SCHGA</name>
<feature type="transmembrane region" description="Helical" evidence="1">
    <location>
        <begin position="5"/>
        <end position="23"/>
    </location>
</feature>